<dbReference type="Proteomes" id="UP000593915">
    <property type="component" value="Chromosome"/>
</dbReference>
<dbReference type="RefSeq" id="WP_020966515.1">
    <property type="nucleotide sequence ID" value="NZ_CP061839.1"/>
</dbReference>
<evidence type="ECO:0000313" key="2">
    <source>
        <dbReference type="EMBL" id="QOW60466.1"/>
    </source>
</evidence>
<name>A0A7S7AWU9_9SPIR</name>
<dbReference type="EMBL" id="CP061839">
    <property type="protein sequence ID" value="QOW60466.1"/>
    <property type="molecule type" value="Genomic_DNA"/>
</dbReference>
<dbReference type="InterPro" id="IPR002881">
    <property type="entry name" value="DUF58"/>
</dbReference>
<accession>A0A7S7AWU9</accession>
<evidence type="ECO:0000259" key="1">
    <source>
        <dbReference type="Pfam" id="PF01882"/>
    </source>
</evidence>
<dbReference type="GeneID" id="301091152"/>
<dbReference type="SUPFAM" id="SSF53300">
    <property type="entry name" value="vWA-like"/>
    <property type="match status" value="1"/>
</dbReference>
<dbReference type="InterPro" id="IPR036465">
    <property type="entry name" value="vWFA_dom_sf"/>
</dbReference>
<dbReference type="Gene3D" id="3.40.50.410">
    <property type="entry name" value="von Willebrand factor, type A domain"/>
    <property type="match status" value="1"/>
</dbReference>
<feature type="domain" description="DUF58" evidence="1">
    <location>
        <begin position="42"/>
        <end position="256"/>
    </location>
</feature>
<dbReference type="PANTHER" id="PTHR33608">
    <property type="entry name" value="BLL2464 PROTEIN"/>
    <property type="match status" value="1"/>
</dbReference>
<gene>
    <name evidence="2" type="ORF">IFE08_11710</name>
</gene>
<evidence type="ECO:0000313" key="3">
    <source>
        <dbReference type="Proteomes" id="UP000593915"/>
    </source>
</evidence>
<sequence length="315" mass="35214">MKIGFIAERAKQLKISSLSVSEGLRTGGFSSAFRGHGIEFDSVREYEAGDDVRSIDWNLTARSGKTFFKLHREERDLTVFLCIDFSLSMEISSNSISPKEKAVETAALLAFAARNIFSPVGAVFFSSEKGPLFTPHEGEDYILTILKSMENFAVSVKSDLNMRGTNLASSLTAVSKVLRSRSLVIVISDFKVEGFEKQLGFLASKNDVVCIRLASDMDSALPKAGTIPAKDSEADFKMLVPTGNKNFQTEYAKAYYEELLRWKNLCKRCLAHPILLNINDDAAKVLSNFFLSKQNNRYVLKNNIEKIGEKIWKEF</sequence>
<protein>
    <submittedName>
        <fullName evidence="2">DUF58 domain-containing protein</fullName>
    </submittedName>
</protein>
<organism evidence="2 3">
    <name type="scientific">Treponema pedis</name>
    <dbReference type="NCBI Taxonomy" id="409322"/>
    <lineage>
        <taxon>Bacteria</taxon>
        <taxon>Pseudomonadati</taxon>
        <taxon>Spirochaetota</taxon>
        <taxon>Spirochaetia</taxon>
        <taxon>Spirochaetales</taxon>
        <taxon>Treponemataceae</taxon>
        <taxon>Treponema</taxon>
    </lineage>
</organism>
<proteinExistence type="predicted"/>
<dbReference type="PANTHER" id="PTHR33608:SF6">
    <property type="entry name" value="BLL2464 PROTEIN"/>
    <property type="match status" value="1"/>
</dbReference>
<dbReference type="AlphaFoldDB" id="A0A7S7AWU9"/>
<reference evidence="2 3" key="1">
    <citation type="submission" date="2020-09" db="EMBL/GenBank/DDBJ databases">
        <title>Characterization of Treponema spp. from bovine digital dermatitis in Korea.</title>
        <authorList>
            <person name="Espiritu H.M."/>
            <person name="Cho Y.I."/>
            <person name="Mamuad L."/>
        </authorList>
    </citation>
    <scope>NUCLEOTIDE SEQUENCE [LARGE SCALE GENOMIC DNA]</scope>
    <source>
        <strain evidence="2 3">KS1</strain>
    </source>
</reference>
<dbReference type="Pfam" id="PF01882">
    <property type="entry name" value="DUF58"/>
    <property type="match status" value="1"/>
</dbReference>